<reference evidence="2 3" key="1">
    <citation type="submission" date="2016-07" db="EMBL/GenBank/DDBJ databases">
        <title>Multiple horizontal gene transfer events from other fungi enriched the ability of initially mycotrophic Trichoderma (Ascomycota) to feed on dead plant biomass.</title>
        <authorList>
            <consortium name="DOE Joint Genome Institute"/>
            <person name="Aerts A."/>
            <person name="Atanasova L."/>
            <person name="Chenthamara K."/>
            <person name="Zhang J."/>
            <person name="Grujic M."/>
            <person name="Henrissat B."/>
            <person name="Kuo A."/>
            <person name="Salamov A."/>
            <person name="Lipzen A."/>
            <person name="Labutti K."/>
            <person name="Barry K."/>
            <person name="Miao Y."/>
            <person name="Rahimi M.J."/>
            <person name="Shen Q."/>
            <person name="Grigoriev I.V."/>
            <person name="Kubicek C.P."/>
            <person name="Druzhinina I.S."/>
        </authorList>
    </citation>
    <scope>NUCLEOTIDE SEQUENCE [LARGE SCALE GENOMIC DNA]</scope>
    <source>
        <strain evidence="2 3">ATCC 18648</strain>
    </source>
</reference>
<evidence type="ECO:0000256" key="1">
    <source>
        <dbReference type="SAM" id="MobiDB-lite"/>
    </source>
</evidence>
<keyword evidence="3" id="KW-1185">Reference proteome</keyword>
<organism evidence="2 3">
    <name type="scientific">Trichoderma longibrachiatum ATCC 18648</name>
    <dbReference type="NCBI Taxonomy" id="983965"/>
    <lineage>
        <taxon>Eukaryota</taxon>
        <taxon>Fungi</taxon>
        <taxon>Dikarya</taxon>
        <taxon>Ascomycota</taxon>
        <taxon>Pezizomycotina</taxon>
        <taxon>Sordariomycetes</taxon>
        <taxon>Hypocreomycetidae</taxon>
        <taxon>Hypocreales</taxon>
        <taxon>Hypocreaceae</taxon>
        <taxon>Trichoderma</taxon>
    </lineage>
</organism>
<dbReference type="Proteomes" id="UP000240760">
    <property type="component" value="Unassembled WGS sequence"/>
</dbReference>
<protein>
    <submittedName>
        <fullName evidence="2">Uncharacterized protein</fullName>
    </submittedName>
</protein>
<accession>A0A2T4C033</accession>
<evidence type="ECO:0000313" key="2">
    <source>
        <dbReference type="EMBL" id="PTB74834.1"/>
    </source>
</evidence>
<gene>
    <name evidence="2" type="ORF">M440DRAFT_104804</name>
</gene>
<proteinExistence type="predicted"/>
<dbReference type="EMBL" id="KZ679135">
    <property type="protein sequence ID" value="PTB74834.1"/>
    <property type="molecule type" value="Genomic_DNA"/>
</dbReference>
<sequence length="165" mass="17666">MEPGRAELCQGCSSEGPAPRVTSRYPLSCSSIQNLMRRGVQQVKHQAKRPRGGHGHGPQSGRESTLCDLQKGRSHVEMDGQTLQTLCGLARDPSPFGRVLSCCQRGAIEAPGEEPESRPSKPLLVETNQSPVAAVTHSGPIGLVGRSMALTARAAEPWRPCRVHA</sequence>
<feature type="region of interest" description="Disordered" evidence="1">
    <location>
        <begin position="39"/>
        <end position="72"/>
    </location>
</feature>
<evidence type="ECO:0000313" key="3">
    <source>
        <dbReference type="Proteomes" id="UP000240760"/>
    </source>
</evidence>
<dbReference type="AlphaFoldDB" id="A0A2T4C033"/>
<name>A0A2T4C033_TRILO</name>
<feature type="compositionally biased region" description="Basic residues" evidence="1">
    <location>
        <begin position="45"/>
        <end position="54"/>
    </location>
</feature>